<evidence type="ECO:0000313" key="3">
    <source>
        <dbReference type="EMBL" id="WOJ92268.1"/>
    </source>
</evidence>
<dbReference type="Proteomes" id="UP001626537">
    <property type="component" value="Chromosome"/>
</dbReference>
<keyword evidence="3" id="KW-0413">Isomerase</keyword>
<dbReference type="RefSeq" id="WP_407346850.1">
    <property type="nucleotide sequence ID" value="NZ_CP136864.1"/>
</dbReference>
<proteinExistence type="predicted"/>
<dbReference type="Pfam" id="PF16036">
    <property type="entry name" value="Chalcone_3"/>
    <property type="match status" value="1"/>
</dbReference>
<sequence length="193" mass="22062">MATPKSDNARRTRAGLFSLLMLLASAVQSNEMWTNQSAGNTAAMDVEQATLQKVGEARLKFLFWSVYDSRLYTSSGVYRDGERPLKLEIQYLLDVKANALLERTLMEWSDMGRSHPRQQQWRNELANIWTDIQSGDVLSLELDSSNRSTFRRNGELLGHIEDPEFGQEFVDIWLSDDCTRPEIRESLLGRNAS</sequence>
<dbReference type="InterPro" id="IPR016087">
    <property type="entry name" value="Chalcone_isomerase"/>
</dbReference>
<name>A0ABZ0HZV1_9GAMM</name>
<dbReference type="EMBL" id="CP136864">
    <property type="protein sequence ID" value="WOJ92268.1"/>
    <property type="molecule type" value="Genomic_DNA"/>
</dbReference>
<organism evidence="3 4">
    <name type="scientific">Congregibacter variabilis</name>
    <dbReference type="NCBI Taxonomy" id="3081200"/>
    <lineage>
        <taxon>Bacteria</taxon>
        <taxon>Pseudomonadati</taxon>
        <taxon>Pseudomonadota</taxon>
        <taxon>Gammaproteobacteria</taxon>
        <taxon>Cellvibrionales</taxon>
        <taxon>Halieaceae</taxon>
        <taxon>Congregibacter</taxon>
    </lineage>
</organism>
<accession>A0ABZ0HZV1</accession>
<reference evidence="3 4" key="1">
    <citation type="submission" date="2023-10" db="EMBL/GenBank/DDBJ databases">
        <title>Two novel species belonging to the OM43/NOR5 clade.</title>
        <authorList>
            <person name="Park M."/>
        </authorList>
    </citation>
    <scope>NUCLEOTIDE SEQUENCE [LARGE SCALE GENOMIC DNA]</scope>
    <source>
        <strain evidence="3 4">IMCC43200</strain>
    </source>
</reference>
<keyword evidence="4" id="KW-1185">Reference proteome</keyword>
<feature type="chain" id="PRO_5045584640" evidence="1">
    <location>
        <begin position="30"/>
        <end position="193"/>
    </location>
</feature>
<protein>
    <submittedName>
        <fullName evidence="3">Chalcone isomerase family protein</fullName>
    </submittedName>
</protein>
<evidence type="ECO:0000256" key="1">
    <source>
        <dbReference type="SAM" id="SignalP"/>
    </source>
</evidence>
<keyword evidence="1" id="KW-0732">Signal</keyword>
<dbReference type="GO" id="GO:0016853">
    <property type="term" value="F:isomerase activity"/>
    <property type="evidence" value="ECO:0007669"/>
    <property type="project" value="UniProtKB-KW"/>
</dbReference>
<feature type="signal peptide" evidence="1">
    <location>
        <begin position="1"/>
        <end position="29"/>
    </location>
</feature>
<evidence type="ECO:0000313" key="4">
    <source>
        <dbReference type="Proteomes" id="UP001626537"/>
    </source>
</evidence>
<feature type="domain" description="Chalcone isomerase" evidence="2">
    <location>
        <begin position="43"/>
        <end position="189"/>
    </location>
</feature>
<evidence type="ECO:0000259" key="2">
    <source>
        <dbReference type="Pfam" id="PF16036"/>
    </source>
</evidence>
<gene>
    <name evidence="3" type="ORF">R0135_10775</name>
</gene>